<dbReference type="EMBL" id="JABFCT010000003">
    <property type="protein sequence ID" value="KAF5876926.1"/>
    <property type="molecule type" value="Genomic_DNA"/>
</dbReference>
<gene>
    <name evidence="1" type="ORF">Bfra_001284</name>
</gene>
<dbReference type="OrthoDB" id="10423870at2759"/>
<evidence type="ECO:0000313" key="1">
    <source>
        <dbReference type="EMBL" id="KAF5876926.1"/>
    </source>
</evidence>
<accession>A0A8H6B024</accession>
<sequence>MPSELEIIYRILNSAPPGRLPRLSVRQAILFWEQEAKLARIKANATTFKVPATYGSSFVNSA</sequence>
<keyword evidence="2" id="KW-1185">Reference proteome</keyword>
<dbReference type="GeneID" id="59255410"/>
<name>A0A8H6B024_9HELO</name>
<dbReference type="RefSeq" id="XP_037195872.1">
    <property type="nucleotide sequence ID" value="XM_037331718.1"/>
</dbReference>
<protein>
    <submittedName>
        <fullName evidence="1">Uncharacterized protein</fullName>
    </submittedName>
</protein>
<reference evidence="1 2" key="1">
    <citation type="journal article" date="2020" name="Phytopathology">
        <title>A high-quality genome resource of Botrytis fragariae, a new and rapidly spreading fungal pathogen causing strawberry gray mold in the U.S.A.</title>
        <authorList>
            <person name="Wu Y."/>
            <person name="Saski C.A."/>
            <person name="Schnabel G."/>
            <person name="Xiao S."/>
            <person name="Hu M."/>
        </authorList>
    </citation>
    <scope>NUCLEOTIDE SEQUENCE [LARGE SCALE GENOMIC DNA]</scope>
    <source>
        <strain evidence="1 2">BVB16</strain>
    </source>
</reference>
<dbReference type="AlphaFoldDB" id="A0A8H6B024"/>
<evidence type="ECO:0000313" key="2">
    <source>
        <dbReference type="Proteomes" id="UP000531561"/>
    </source>
</evidence>
<dbReference type="Proteomes" id="UP000531561">
    <property type="component" value="Unassembled WGS sequence"/>
</dbReference>
<organism evidence="1 2">
    <name type="scientific">Botrytis fragariae</name>
    <dbReference type="NCBI Taxonomy" id="1964551"/>
    <lineage>
        <taxon>Eukaryota</taxon>
        <taxon>Fungi</taxon>
        <taxon>Dikarya</taxon>
        <taxon>Ascomycota</taxon>
        <taxon>Pezizomycotina</taxon>
        <taxon>Leotiomycetes</taxon>
        <taxon>Helotiales</taxon>
        <taxon>Sclerotiniaceae</taxon>
        <taxon>Botrytis</taxon>
    </lineage>
</organism>
<comment type="caution">
    <text evidence="1">The sequence shown here is derived from an EMBL/GenBank/DDBJ whole genome shotgun (WGS) entry which is preliminary data.</text>
</comment>
<proteinExistence type="predicted"/>